<organism evidence="1">
    <name type="scientific">bioreactor metagenome</name>
    <dbReference type="NCBI Taxonomy" id="1076179"/>
    <lineage>
        <taxon>unclassified sequences</taxon>
        <taxon>metagenomes</taxon>
        <taxon>ecological metagenomes</taxon>
    </lineage>
</organism>
<accession>A0A645HA64</accession>
<reference evidence="1" key="1">
    <citation type="submission" date="2019-08" db="EMBL/GenBank/DDBJ databases">
        <authorList>
            <person name="Kucharzyk K."/>
            <person name="Murdoch R.W."/>
            <person name="Higgins S."/>
            <person name="Loffler F."/>
        </authorList>
    </citation>
    <scope>NUCLEOTIDE SEQUENCE</scope>
</reference>
<protein>
    <submittedName>
        <fullName evidence="1">N-acetylhexosamine 1-kinase</fullName>
        <ecNumber evidence="1">2.7.1.162</ecNumber>
    </submittedName>
</protein>
<dbReference type="EC" id="2.7.1.162" evidence="1"/>
<dbReference type="EMBL" id="VSSQ01089780">
    <property type="protein sequence ID" value="MPN35921.1"/>
    <property type="molecule type" value="Genomic_DNA"/>
</dbReference>
<keyword evidence="1" id="KW-0418">Kinase</keyword>
<name>A0A645HA64_9ZZZZ</name>
<dbReference type="AlphaFoldDB" id="A0A645HA64"/>
<keyword evidence="1" id="KW-0808">Transferase</keyword>
<proteinExistence type="predicted"/>
<sequence length="96" mass="11389">MDIEIFRGFVKGFIASTRNFISEQEIKTIAQGPLLLTYEQSVRFLDDYLDGDRYYRCNPEISKHNLVRARAQIKLLQSMEEQYVKMCEIVEKEYLT</sequence>
<dbReference type="GO" id="GO:0016301">
    <property type="term" value="F:kinase activity"/>
    <property type="evidence" value="ECO:0007669"/>
    <property type="project" value="UniProtKB-KW"/>
</dbReference>
<evidence type="ECO:0000313" key="1">
    <source>
        <dbReference type="EMBL" id="MPN35921.1"/>
    </source>
</evidence>
<gene>
    <name evidence="1" type="primary">nahK_18</name>
    <name evidence="1" type="ORF">SDC9_183424</name>
</gene>
<comment type="caution">
    <text evidence="1">The sequence shown here is derived from an EMBL/GenBank/DDBJ whole genome shotgun (WGS) entry which is preliminary data.</text>
</comment>